<keyword evidence="8" id="KW-1185">Reference proteome</keyword>
<dbReference type="GO" id="GO:0004176">
    <property type="term" value="F:ATP-dependent peptidase activity"/>
    <property type="evidence" value="ECO:0007669"/>
    <property type="project" value="InterPro"/>
</dbReference>
<dbReference type="SUPFAM" id="SSF52096">
    <property type="entry name" value="ClpP/crotonase"/>
    <property type="match status" value="1"/>
</dbReference>
<dbReference type="NCBIfam" id="NF045542">
    <property type="entry name" value="Clp_rel_HeadMat"/>
    <property type="match status" value="1"/>
</dbReference>
<dbReference type="PANTHER" id="PTHR10381:SF70">
    <property type="entry name" value="ATP-DEPENDENT CLP PROTEASE PROTEOLYTIC SUBUNIT"/>
    <property type="match status" value="1"/>
</dbReference>
<evidence type="ECO:0000313" key="8">
    <source>
        <dbReference type="Proteomes" id="UP000216020"/>
    </source>
</evidence>
<dbReference type="GO" id="GO:0051117">
    <property type="term" value="F:ATPase binding"/>
    <property type="evidence" value="ECO:0007669"/>
    <property type="project" value="TreeGrafter"/>
</dbReference>
<dbReference type="PANTHER" id="PTHR10381">
    <property type="entry name" value="ATP-DEPENDENT CLP PROTEASE PROTEOLYTIC SUBUNIT"/>
    <property type="match status" value="1"/>
</dbReference>
<gene>
    <name evidence="7" type="ORF">CAL29_28110</name>
</gene>
<keyword evidence="3" id="KW-0645">Protease</keyword>
<reference evidence="8" key="1">
    <citation type="submission" date="2017-05" db="EMBL/GenBank/DDBJ databases">
        <title>Complete and WGS of Bordetella genogroups.</title>
        <authorList>
            <person name="Spilker T."/>
            <person name="Lipuma J."/>
        </authorList>
    </citation>
    <scope>NUCLEOTIDE SEQUENCE [LARGE SCALE GENOMIC DNA]</scope>
    <source>
        <strain evidence="8">AU16122</strain>
    </source>
</reference>
<dbReference type="InterPro" id="IPR029045">
    <property type="entry name" value="ClpP/crotonase-like_dom_sf"/>
</dbReference>
<dbReference type="InterPro" id="IPR023562">
    <property type="entry name" value="ClpP/TepA"/>
</dbReference>
<dbReference type="GO" id="GO:0004252">
    <property type="term" value="F:serine-type endopeptidase activity"/>
    <property type="evidence" value="ECO:0007669"/>
    <property type="project" value="InterPro"/>
</dbReference>
<dbReference type="AlphaFoldDB" id="A0A261S312"/>
<keyword evidence="2" id="KW-0963">Cytoplasm</keyword>
<dbReference type="OrthoDB" id="9806592at2"/>
<comment type="caution">
    <text evidence="7">The sequence shown here is derived from an EMBL/GenBank/DDBJ whole genome shotgun (WGS) entry which is preliminary data.</text>
</comment>
<accession>A0A261S312</accession>
<keyword evidence="5" id="KW-0720">Serine protease</keyword>
<dbReference type="Proteomes" id="UP000216020">
    <property type="component" value="Unassembled WGS sequence"/>
</dbReference>
<dbReference type="PRINTS" id="PR00127">
    <property type="entry name" value="CLPPROTEASEP"/>
</dbReference>
<dbReference type="Pfam" id="PF00574">
    <property type="entry name" value="CLP_protease"/>
    <property type="match status" value="1"/>
</dbReference>
<protein>
    <recommendedName>
        <fullName evidence="6">ATP-dependent Clp protease proteolytic subunit</fullName>
    </recommendedName>
</protein>
<keyword evidence="4" id="KW-0378">Hydrolase</keyword>
<evidence type="ECO:0000256" key="3">
    <source>
        <dbReference type="ARBA" id="ARBA00022670"/>
    </source>
</evidence>
<evidence type="ECO:0000256" key="5">
    <source>
        <dbReference type="ARBA" id="ARBA00022825"/>
    </source>
</evidence>
<dbReference type="GO" id="GO:0006515">
    <property type="term" value="P:protein quality control for misfolded or incompletely synthesized proteins"/>
    <property type="evidence" value="ECO:0007669"/>
    <property type="project" value="TreeGrafter"/>
</dbReference>
<dbReference type="InterPro" id="IPR001907">
    <property type="entry name" value="ClpP"/>
</dbReference>
<evidence type="ECO:0000256" key="4">
    <source>
        <dbReference type="ARBA" id="ARBA00022801"/>
    </source>
</evidence>
<dbReference type="GO" id="GO:0009368">
    <property type="term" value="C:endopeptidase Clp complex"/>
    <property type="evidence" value="ECO:0007669"/>
    <property type="project" value="TreeGrafter"/>
</dbReference>
<evidence type="ECO:0000256" key="1">
    <source>
        <dbReference type="ARBA" id="ARBA00007039"/>
    </source>
</evidence>
<dbReference type="EMBL" id="NEVM01000005">
    <property type="protein sequence ID" value="OZI31739.1"/>
    <property type="molecule type" value="Genomic_DNA"/>
</dbReference>
<evidence type="ECO:0000256" key="6">
    <source>
        <dbReference type="RuleBase" id="RU003567"/>
    </source>
</evidence>
<sequence length="288" mass="29848">MSLLQLPEIRADFRLGAADFDLRPDALERWQPQVRAAAADDDATISIYDSIGEAWDGSGVTVKRISAALRSIGTRDVTVNVNSPGGNFFEGVAIYNALREHKAKVTVKVMGLAASAASVIAMAGDEILMGDGSFLMIHNAWAVAIGNRHDLAAAAASLAPFDDAMAGVYASRSGITKAQASALMDKETWIGAEQAVEDGFATGLLEAGAATHAAHASSEYRRAMASIEASMARAGHSRSSRRDAFKALFSGKPSAADPGTLGAAGSATPSAGEDVAALLRNTLNTLRG</sequence>
<evidence type="ECO:0000256" key="2">
    <source>
        <dbReference type="ARBA" id="ARBA00022490"/>
    </source>
</evidence>
<evidence type="ECO:0000313" key="7">
    <source>
        <dbReference type="EMBL" id="OZI31739.1"/>
    </source>
</evidence>
<proteinExistence type="inferred from homology"/>
<comment type="similarity">
    <text evidence="1 6">Belongs to the peptidase S14 family.</text>
</comment>
<organism evidence="7 8">
    <name type="scientific">Bordetella genomosp. 10</name>
    <dbReference type="NCBI Taxonomy" id="1416804"/>
    <lineage>
        <taxon>Bacteria</taxon>
        <taxon>Pseudomonadati</taxon>
        <taxon>Pseudomonadota</taxon>
        <taxon>Betaproteobacteria</taxon>
        <taxon>Burkholderiales</taxon>
        <taxon>Alcaligenaceae</taxon>
        <taxon>Bordetella</taxon>
    </lineage>
</organism>
<name>A0A261S312_9BORD</name>
<dbReference type="Gene3D" id="3.90.226.10">
    <property type="entry name" value="2-enoyl-CoA Hydratase, Chain A, domain 1"/>
    <property type="match status" value="1"/>
</dbReference>
<dbReference type="RefSeq" id="WP_094856145.1">
    <property type="nucleotide sequence ID" value="NZ_NEVM01000005.1"/>
</dbReference>
<dbReference type="CDD" id="cd07016">
    <property type="entry name" value="S14_ClpP_1"/>
    <property type="match status" value="1"/>
</dbReference>